<protein>
    <recommendedName>
        <fullName evidence="4">Lipoprotein</fullName>
    </recommendedName>
</protein>
<comment type="caution">
    <text evidence="2">The sequence shown here is derived from an EMBL/GenBank/DDBJ whole genome shotgun (WGS) entry which is preliminary data.</text>
</comment>
<proteinExistence type="predicted"/>
<dbReference type="RefSeq" id="WP_309800709.1">
    <property type="nucleotide sequence ID" value="NZ_BAAAHY010000006.1"/>
</dbReference>
<feature type="compositionally biased region" description="Polar residues" evidence="1">
    <location>
        <begin position="35"/>
        <end position="50"/>
    </location>
</feature>
<feature type="compositionally biased region" description="Low complexity" evidence="1">
    <location>
        <begin position="51"/>
        <end position="63"/>
    </location>
</feature>
<dbReference type="Proteomes" id="UP001185069">
    <property type="component" value="Unassembled WGS sequence"/>
</dbReference>
<reference evidence="2 3" key="1">
    <citation type="submission" date="2023-07" db="EMBL/GenBank/DDBJ databases">
        <title>Sequencing the genomes of 1000 actinobacteria strains.</title>
        <authorList>
            <person name="Klenk H.-P."/>
        </authorList>
    </citation>
    <scope>NUCLEOTIDE SEQUENCE [LARGE SCALE GENOMIC DNA]</scope>
    <source>
        <strain evidence="2 3">DSM 14555</strain>
    </source>
</reference>
<gene>
    <name evidence="2" type="ORF">JOE69_003351</name>
</gene>
<feature type="region of interest" description="Disordered" evidence="1">
    <location>
        <begin position="35"/>
        <end position="76"/>
    </location>
</feature>
<dbReference type="PROSITE" id="PS51257">
    <property type="entry name" value="PROKAR_LIPOPROTEIN"/>
    <property type="match status" value="1"/>
</dbReference>
<evidence type="ECO:0000313" key="3">
    <source>
        <dbReference type="Proteomes" id="UP001185069"/>
    </source>
</evidence>
<accession>A0ABU1JF96</accession>
<sequence length="333" mass="35320">MTRSTGKARRNPIFAATATLLALLLLGSGCSIGPQQSDAGQSGANPPSGTGQEASGGSPSSAAPLPPKPPELIGGGRAVFPDRRFVALYGHPDTPSLGALGEQDLAGSIARVKDLAAQYQPYSSVPVVPAFEIIATVAAGAAGQDGNYSNETPVEKLRPWVAEAARAGVYVVLDLQPGRTDFSTQAQQYQELLAQPNVGLALDPEWRLGPEQLPLGQIGSVSAEEVNATGAWLAGITKAGNLPQKIFMLHQFRMSMVQHREQLQNLPELATVVHADGQGARGDKFATWTALQAGLPEWVRLGWKNFLDEDPELLSPAETMQAVQPVPWFISYQ</sequence>
<organism evidence="2 3">
    <name type="scientific">Arthrobacter russicus</name>
    <dbReference type="NCBI Taxonomy" id="172040"/>
    <lineage>
        <taxon>Bacteria</taxon>
        <taxon>Bacillati</taxon>
        <taxon>Actinomycetota</taxon>
        <taxon>Actinomycetes</taxon>
        <taxon>Micrococcales</taxon>
        <taxon>Micrococcaceae</taxon>
        <taxon>Arthrobacter</taxon>
    </lineage>
</organism>
<keyword evidence="3" id="KW-1185">Reference proteome</keyword>
<dbReference type="EMBL" id="JAVDQF010000001">
    <property type="protein sequence ID" value="MDR6271113.1"/>
    <property type="molecule type" value="Genomic_DNA"/>
</dbReference>
<evidence type="ECO:0000313" key="2">
    <source>
        <dbReference type="EMBL" id="MDR6271113.1"/>
    </source>
</evidence>
<evidence type="ECO:0008006" key="4">
    <source>
        <dbReference type="Google" id="ProtNLM"/>
    </source>
</evidence>
<evidence type="ECO:0000256" key="1">
    <source>
        <dbReference type="SAM" id="MobiDB-lite"/>
    </source>
</evidence>
<name>A0ABU1JF96_9MICC</name>